<keyword evidence="4" id="KW-1185">Reference proteome</keyword>
<gene>
    <name evidence="3" type="ORF">ICJ84_05355</name>
</gene>
<evidence type="ECO:0000256" key="1">
    <source>
        <dbReference type="SAM" id="SignalP"/>
    </source>
</evidence>
<organism evidence="3 4">
    <name type="scientific">Aestuariibaculum suncheonense</name>
    <dbReference type="NCBI Taxonomy" id="1028745"/>
    <lineage>
        <taxon>Bacteria</taxon>
        <taxon>Pseudomonadati</taxon>
        <taxon>Bacteroidota</taxon>
        <taxon>Flavobacteriia</taxon>
        <taxon>Flavobacteriales</taxon>
        <taxon>Flavobacteriaceae</taxon>
    </lineage>
</organism>
<dbReference type="EMBL" id="JACVXC010000001">
    <property type="protein sequence ID" value="MBD0834853.1"/>
    <property type="molecule type" value="Genomic_DNA"/>
</dbReference>
<feature type="chain" id="PRO_5035213606" evidence="1">
    <location>
        <begin position="26"/>
        <end position="932"/>
    </location>
</feature>
<dbReference type="InterPro" id="IPR008979">
    <property type="entry name" value="Galactose-bd-like_sf"/>
</dbReference>
<protein>
    <submittedName>
        <fullName evidence="3">NPCBM/NEW2 domain-containing protein</fullName>
    </submittedName>
</protein>
<evidence type="ECO:0000313" key="4">
    <source>
        <dbReference type="Proteomes" id="UP000602057"/>
    </source>
</evidence>
<dbReference type="SMART" id="SM00776">
    <property type="entry name" value="NPCBM"/>
    <property type="match status" value="1"/>
</dbReference>
<dbReference type="AlphaFoldDB" id="A0A8J6UA59"/>
<keyword evidence="1" id="KW-0732">Signal</keyword>
<dbReference type="InterPro" id="IPR013222">
    <property type="entry name" value="Glyco_hyd_98_carb-bd"/>
</dbReference>
<reference evidence="3" key="2">
    <citation type="submission" date="2020-09" db="EMBL/GenBank/DDBJ databases">
        <authorList>
            <person name="Wu Z."/>
        </authorList>
    </citation>
    <scope>NUCLEOTIDE SEQUENCE</scope>
    <source>
        <strain evidence="3">SC17</strain>
    </source>
</reference>
<dbReference type="Proteomes" id="UP000602057">
    <property type="component" value="Unassembled WGS sequence"/>
</dbReference>
<reference evidence="3" key="1">
    <citation type="journal article" date="2013" name="Int. J. Syst. Evol. Microbiol.">
        <title>Aestuariibaculum suncheonense gen. nov., sp. nov., a marine bacterium of the family Flavobacteriaceae isolated from a tidal flat and emended descriptions of the genera Gaetbulibacter and Tamlana.</title>
        <authorList>
            <person name="Jeong S.H."/>
            <person name="Park M.S."/>
            <person name="Jin H.M."/>
            <person name="Lee K."/>
            <person name="Park W."/>
            <person name="Jeon C.O."/>
        </authorList>
    </citation>
    <scope>NUCLEOTIDE SEQUENCE</scope>
    <source>
        <strain evidence="3">SC17</strain>
    </source>
</reference>
<comment type="caution">
    <text evidence="3">The sequence shown here is derived from an EMBL/GenBank/DDBJ whole genome shotgun (WGS) entry which is preliminary data.</text>
</comment>
<dbReference type="Pfam" id="PF08305">
    <property type="entry name" value="NPCBM"/>
    <property type="match status" value="2"/>
</dbReference>
<dbReference type="SUPFAM" id="SSF49785">
    <property type="entry name" value="Galactose-binding domain-like"/>
    <property type="match status" value="1"/>
</dbReference>
<feature type="domain" description="Glycosyl hydrolase family 98 putative carbohydrate-binding module" evidence="2">
    <location>
        <begin position="25"/>
        <end position="201"/>
    </location>
</feature>
<dbReference type="InterPro" id="IPR038637">
    <property type="entry name" value="NPCBM_sf"/>
</dbReference>
<name>A0A8J6UA59_9FLAO</name>
<sequence length="932" mass="105409">MLKVKLYKVLLSFSFCLFFGALSKAQERVYVEELDISLGQQLYGAPAKNTSVTGELLQVKGQEFNRGVGVHAHAVIKINLNDGYLFQANIGINDSEIDYASGNIKSIPLTDGKRMFYKVTPESKQFVGVEGDSGTIDSGSVVFKVFNNAEEVYNSGVIKQGEAAKDISVKVKKGILELVVEDAGDGPSGDHAVWLNPTIDYTEIPPVIVKQDFIGEVTEQSSEVRQALRESIQELPEMSMPLSQPDYDWLIDNSKVKAEVYKTSSGKDIVISNGLISRTFRVVPNLATIDYFNQMTGETMLRAVSNEGILTIDGKDYTIGGLSKQPEYGYTLNHWVDELNVIPDAFIVKKFEVKPLSRRLEWKQVRWAANKAMPTGKELIFTLTKDAITLKVHFAMYDGIPTLSKWIEVVNKGDLLVQLNAFKLEQLAMVEGENLVGTPDYWVKPNIHIESDYAFGGMQQKNSEQTTYWEKDPRYTSQTNYPLNVPCLLEVKPPLGPDVVIKPGDTLTTFRVWETPLDTREEERKGLFIRKMYRTISPWVTENPIFMHLVNSNEKVVKNAIDQCAEVGYEMIILSFGSGVNMEDESEANYSKFKRLVEYAKSKGIELGGYSLLSSRWISDEVDVINPKTGKRGGMIFGSSPCLSSEWGHNYFRKIKTFFEKTGMTVFENDGSYPGNVCASTNHAHHNGLNDSQWKQYAQIQGLYKWMRAEGIYMNIPDFYINSGTNKVGIGYREVNWSLPRDRQLVLGRTNIYDGLWDRTPSMCWTFTPLTQYHGGGEAATIEPLNEHLMDYKNQMMQNYGAGVQSCYRGPRLYDTEETKQVVVEVIDWYKTYRDILNSDLIHLRRPSGKDWDGFMHANPNLKEKGLVMLFNPTDKDIGRKVTLPLYYTGLSTKALVREKEGKAKTYKLTRDYKITVDVTIPANGNTWLVIE</sequence>
<proteinExistence type="predicted"/>
<feature type="signal peptide" evidence="1">
    <location>
        <begin position="1"/>
        <end position="25"/>
    </location>
</feature>
<dbReference type="Gene3D" id="2.60.120.1060">
    <property type="entry name" value="NPCBM/NEW2 domain"/>
    <property type="match status" value="2"/>
</dbReference>
<accession>A0A8J6UA59</accession>
<evidence type="ECO:0000259" key="2">
    <source>
        <dbReference type="SMART" id="SM00776"/>
    </source>
</evidence>
<evidence type="ECO:0000313" key="3">
    <source>
        <dbReference type="EMBL" id="MBD0834853.1"/>
    </source>
</evidence>
<dbReference type="RefSeq" id="WP_188215303.1">
    <property type="nucleotide sequence ID" value="NZ_BAABGH010000018.1"/>
</dbReference>